<reference evidence="2" key="1">
    <citation type="submission" date="2021-07" db="EMBL/GenBank/DDBJ databases">
        <authorList>
            <person name="Branca A.L. A."/>
        </authorList>
    </citation>
    <scope>NUCLEOTIDE SEQUENCE</scope>
</reference>
<dbReference type="PANTHER" id="PTHR38122">
    <property type="entry name" value="GLYCOPROTEIN X"/>
    <property type="match status" value="1"/>
</dbReference>
<evidence type="ECO:0000313" key="2">
    <source>
        <dbReference type="EMBL" id="CAG8346145.1"/>
    </source>
</evidence>
<name>A0A9W4IUF4_9EURO</name>
<dbReference type="PANTHER" id="PTHR38122:SF1">
    <property type="entry name" value="GLYCOPROTEIN X"/>
    <property type="match status" value="1"/>
</dbReference>
<feature type="compositionally biased region" description="Polar residues" evidence="1">
    <location>
        <begin position="206"/>
        <end position="217"/>
    </location>
</feature>
<dbReference type="AlphaFoldDB" id="A0A9W4IUF4"/>
<evidence type="ECO:0000313" key="3">
    <source>
        <dbReference type="Proteomes" id="UP001152646"/>
    </source>
</evidence>
<dbReference type="OrthoDB" id="5414836at2759"/>
<accession>A0A9W4IUF4</accession>
<evidence type="ECO:0000256" key="1">
    <source>
        <dbReference type="SAM" id="MobiDB-lite"/>
    </source>
</evidence>
<feature type="compositionally biased region" description="Low complexity" evidence="1">
    <location>
        <begin position="339"/>
        <end position="366"/>
    </location>
</feature>
<organism evidence="2 3">
    <name type="scientific">Penicillium salamii</name>
    <dbReference type="NCBI Taxonomy" id="1612424"/>
    <lineage>
        <taxon>Eukaryota</taxon>
        <taxon>Fungi</taxon>
        <taxon>Dikarya</taxon>
        <taxon>Ascomycota</taxon>
        <taxon>Pezizomycotina</taxon>
        <taxon>Eurotiomycetes</taxon>
        <taxon>Eurotiomycetidae</taxon>
        <taxon>Eurotiales</taxon>
        <taxon>Aspergillaceae</taxon>
        <taxon>Penicillium</taxon>
    </lineage>
</organism>
<dbReference type="Proteomes" id="UP001152646">
    <property type="component" value="Unassembled WGS sequence"/>
</dbReference>
<comment type="caution">
    <text evidence="2">The sequence shown here is derived from an EMBL/GenBank/DDBJ whole genome shotgun (WGS) entry which is preliminary data.</text>
</comment>
<dbReference type="EMBL" id="CAJVPA010000111">
    <property type="protein sequence ID" value="CAG8346145.1"/>
    <property type="molecule type" value="Genomic_DNA"/>
</dbReference>
<protein>
    <submittedName>
        <fullName evidence="2">Uncharacterized protein</fullName>
    </submittedName>
</protein>
<proteinExistence type="predicted"/>
<sequence length="396" mass="40636">MSNISGYNVSKNYYNLNPIDFGLNYSIFQFPDDSAMDTYKRGISLRDLIAGRKAKRVDITKLPPICWDDCGDAAREPMENGKTAELCKSDSVFKQNLENCENCVTNNGDSDSGSEAYSSRLLPTFAQWLNFCSDMPTSTTTSKASTTTESRVTTTTTSRDVETTPTSTDTTRATITSTEETSTTKATATATTTARSETETHAESSVSTVPESTDGVKTSSSTGESSSSPEAAHYSSSSTISVPGLIVTTSVSGSLITTSLPGSVVTSVFSSSASDSPITTSVPASVVTTSVSGSLVTTSVSGTLMTSSVSGSFVTTSIPGSIATIHGTSSADDGGENASSTSTRGTGDGSSDTLGGSRTASAGPSSSSPAFNMAISMSAPHLGALSLCWAAVAALF</sequence>
<gene>
    <name evidence="2" type="ORF">PSALAMII_LOCUS3060</name>
</gene>
<feature type="compositionally biased region" description="Low complexity" evidence="1">
    <location>
        <begin position="218"/>
        <end position="238"/>
    </location>
</feature>
<feature type="compositionally biased region" description="Low complexity" evidence="1">
    <location>
        <begin position="137"/>
        <end position="195"/>
    </location>
</feature>
<feature type="region of interest" description="Disordered" evidence="1">
    <location>
        <begin position="137"/>
        <end position="238"/>
    </location>
</feature>
<feature type="region of interest" description="Disordered" evidence="1">
    <location>
        <begin position="325"/>
        <end position="366"/>
    </location>
</feature>